<dbReference type="AlphaFoldDB" id="A0A2P5BCK6"/>
<name>A0A2P5BCK6_TREOI</name>
<sequence length="73" mass="8357">KGYILQKSYDFSFGVLTLEIIIGKKSNNFNEVHPLNLVGKGIFQLSSLKMHPNWVVMCLGARSRTVKHVRCMY</sequence>
<evidence type="ECO:0000313" key="2">
    <source>
        <dbReference type="Proteomes" id="UP000237000"/>
    </source>
</evidence>
<proteinExistence type="predicted"/>
<reference evidence="2" key="1">
    <citation type="submission" date="2016-06" db="EMBL/GenBank/DDBJ databases">
        <title>Parallel loss of symbiosis genes in relatives of nitrogen-fixing non-legume Parasponia.</title>
        <authorList>
            <person name="Van Velzen R."/>
            <person name="Holmer R."/>
            <person name="Bu F."/>
            <person name="Rutten L."/>
            <person name="Van Zeijl A."/>
            <person name="Liu W."/>
            <person name="Santuari L."/>
            <person name="Cao Q."/>
            <person name="Sharma T."/>
            <person name="Shen D."/>
            <person name="Roswanjaya Y."/>
            <person name="Wardhani T."/>
            <person name="Kalhor M.S."/>
            <person name="Jansen J."/>
            <person name="Van den Hoogen J."/>
            <person name="Gungor B."/>
            <person name="Hartog M."/>
            <person name="Hontelez J."/>
            <person name="Verver J."/>
            <person name="Yang W.-C."/>
            <person name="Schijlen E."/>
            <person name="Repin R."/>
            <person name="Schilthuizen M."/>
            <person name="Schranz E."/>
            <person name="Heidstra R."/>
            <person name="Miyata K."/>
            <person name="Fedorova E."/>
            <person name="Kohlen W."/>
            <person name="Bisseling T."/>
            <person name="Smit S."/>
            <person name="Geurts R."/>
        </authorList>
    </citation>
    <scope>NUCLEOTIDE SEQUENCE [LARGE SCALE GENOMIC DNA]</scope>
    <source>
        <strain evidence="2">cv. RG33-2</strain>
    </source>
</reference>
<dbReference type="Proteomes" id="UP000237000">
    <property type="component" value="Unassembled WGS sequence"/>
</dbReference>
<feature type="non-terminal residue" evidence="1">
    <location>
        <position position="1"/>
    </location>
</feature>
<dbReference type="InParanoid" id="A0A2P5BCK6"/>
<dbReference type="OrthoDB" id="4062651at2759"/>
<accession>A0A2P5BCK6</accession>
<protein>
    <submittedName>
        <fullName evidence="1">Uncharacterized protein</fullName>
    </submittedName>
</protein>
<keyword evidence="2" id="KW-1185">Reference proteome</keyword>
<gene>
    <name evidence="1" type="ORF">TorRG33x02_325680</name>
</gene>
<dbReference type="EMBL" id="JXTC01000552">
    <property type="protein sequence ID" value="PON46520.1"/>
    <property type="molecule type" value="Genomic_DNA"/>
</dbReference>
<organism evidence="1 2">
    <name type="scientific">Trema orientale</name>
    <name type="common">Charcoal tree</name>
    <name type="synonym">Celtis orientalis</name>
    <dbReference type="NCBI Taxonomy" id="63057"/>
    <lineage>
        <taxon>Eukaryota</taxon>
        <taxon>Viridiplantae</taxon>
        <taxon>Streptophyta</taxon>
        <taxon>Embryophyta</taxon>
        <taxon>Tracheophyta</taxon>
        <taxon>Spermatophyta</taxon>
        <taxon>Magnoliopsida</taxon>
        <taxon>eudicotyledons</taxon>
        <taxon>Gunneridae</taxon>
        <taxon>Pentapetalae</taxon>
        <taxon>rosids</taxon>
        <taxon>fabids</taxon>
        <taxon>Rosales</taxon>
        <taxon>Cannabaceae</taxon>
        <taxon>Trema</taxon>
    </lineage>
</organism>
<evidence type="ECO:0000313" key="1">
    <source>
        <dbReference type="EMBL" id="PON46520.1"/>
    </source>
</evidence>
<comment type="caution">
    <text evidence="1">The sequence shown here is derived from an EMBL/GenBank/DDBJ whole genome shotgun (WGS) entry which is preliminary data.</text>
</comment>